<dbReference type="Proteomes" id="UP000722791">
    <property type="component" value="Unassembled WGS sequence"/>
</dbReference>
<feature type="transmembrane region" description="Helical" evidence="11">
    <location>
        <begin position="42"/>
        <end position="61"/>
    </location>
</feature>
<keyword evidence="7 11" id="KW-1133">Transmembrane helix</keyword>
<gene>
    <name evidence="13" type="ORF">Vretifemale_13538</name>
    <name evidence="14" type="ORF">Vretimale_10842</name>
</gene>
<dbReference type="GO" id="GO:0071586">
    <property type="term" value="P:CAAX-box protein processing"/>
    <property type="evidence" value="ECO:0007669"/>
    <property type="project" value="InterPro"/>
</dbReference>
<dbReference type="GO" id="GO:0005789">
    <property type="term" value="C:endoplasmic reticulum membrane"/>
    <property type="evidence" value="ECO:0007669"/>
    <property type="project" value="UniProtKB-SubCell"/>
</dbReference>
<evidence type="ECO:0000313" key="14">
    <source>
        <dbReference type="EMBL" id="GIM06549.1"/>
    </source>
</evidence>
<comment type="catalytic activity">
    <reaction evidence="9">
        <text>Hydrolyzes the peptide bond -P2-(S-farnesyl or geranylgeranyl)C-P1'-P2'-P3'-COOH where P1' and P2' are amino acids with aliphatic sidechains and P3' is any C-terminal residue.</text>
        <dbReference type="EC" id="3.4.26.1"/>
    </reaction>
</comment>
<reference evidence="14" key="1">
    <citation type="journal article" date="2021" name="Proc. Natl. Acad. Sci. U.S.A.">
        <title>Three genomes in the algal genus Volvox reveal the fate of a haploid sex-determining region after a transition to homothallism.</title>
        <authorList>
            <person name="Yamamoto K."/>
            <person name="Hamaji T."/>
            <person name="Kawai-Toyooka H."/>
            <person name="Matsuzaki R."/>
            <person name="Takahashi F."/>
            <person name="Nishimura Y."/>
            <person name="Kawachi M."/>
            <person name="Noguchi H."/>
            <person name="Minakuchi Y."/>
            <person name="Umen J.G."/>
            <person name="Toyoda A."/>
            <person name="Nozaki H."/>
        </authorList>
    </citation>
    <scope>NUCLEOTIDE SEQUENCE</scope>
    <source>
        <strain evidence="14">NIES-3785</strain>
        <strain evidence="13">NIES-3786</strain>
    </source>
</reference>
<keyword evidence="8 11" id="KW-0472">Membrane</keyword>
<dbReference type="GO" id="GO:0004222">
    <property type="term" value="F:metalloendopeptidase activity"/>
    <property type="evidence" value="ECO:0007669"/>
    <property type="project" value="InterPro"/>
</dbReference>
<comment type="caution">
    <text evidence="14">The sequence shown here is derived from an EMBL/GenBank/DDBJ whole genome shotgun (WGS) entry which is preliminary data.</text>
</comment>
<dbReference type="InterPro" id="IPR003675">
    <property type="entry name" value="Rce1/LyrA-like_dom"/>
</dbReference>
<evidence type="ECO:0000256" key="9">
    <source>
        <dbReference type="ARBA" id="ARBA00047280"/>
    </source>
</evidence>
<evidence type="ECO:0000256" key="6">
    <source>
        <dbReference type="ARBA" id="ARBA00022824"/>
    </source>
</evidence>
<dbReference type="PANTHER" id="PTHR13046">
    <property type="entry name" value="PROTEASE U48 CAAX PRENYL PROTEASE RCE1"/>
    <property type="match status" value="1"/>
</dbReference>
<dbReference type="Pfam" id="PF02517">
    <property type="entry name" value="Rce1-like"/>
    <property type="match status" value="1"/>
</dbReference>
<evidence type="ECO:0000256" key="4">
    <source>
        <dbReference type="ARBA" id="ARBA00022692"/>
    </source>
</evidence>
<organism evidence="14 15">
    <name type="scientific">Volvox reticuliferus</name>
    <dbReference type="NCBI Taxonomy" id="1737510"/>
    <lineage>
        <taxon>Eukaryota</taxon>
        <taxon>Viridiplantae</taxon>
        <taxon>Chlorophyta</taxon>
        <taxon>core chlorophytes</taxon>
        <taxon>Chlorophyceae</taxon>
        <taxon>CS clade</taxon>
        <taxon>Chlamydomonadales</taxon>
        <taxon>Volvocaceae</taxon>
        <taxon>Volvox</taxon>
    </lineage>
</organism>
<feature type="transmembrane region" description="Helical" evidence="11">
    <location>
        <begin position="6"/>
        <end position="26"/>
    </location>
</feature>
<evidence type="ECO:0000256" key="3">
    <source>
        <dbReference type="ARBA" id="ARBA00022670"/>
    </source>
</evidence>
<evidence type="ECO:0000256" key="2">
    <source>
        <dbReference type="ARBA" id="ARBA00006897"/>
    </source>
</evidence>
<evidence type="ECO:0000256" key="5">
    <source>
        <dbReference type="ARBA" id="ARBA00022801"/>
    </source>
</evidence>
<keyword evidence="16" id="KW-1185">Reference proteome</keyword>
<sequence length="399" mass="43435">MPSGVALAVLACLAISSLYVGALYLWRGSLPRDHPTTIKRRLLSVVLVCGVSWMPAYFWAARLHGAATPLHQLLGLRLQKLPVAVIDSLLLVATLFAGPLVFFLYTLELPESHSAPPTRQPRAPNKALPVKCNIKDATNEGRSDSARSADLDLDATPDGYTAGASGQFSSEQVLGTSTCRLRRSAAADAQRSGEICIPGRDGGGGGGGGDQGDRVVDAAGVRSASWLYSGAGGQSLVLWRNLVVAPLSEEFVFRSCMVPLLVLEGVSFRSVVFLTPLFFGAAHIHHVIHLLRHQRVPLGRAVATVSFQFLYTMVFGWFATFLFLRTGHLMAAVAAHVFCNWMGFPPLADMMTHPRCVQLMLTTVIGVAAFFMLLPRLTAPEKYQQDYYFYYQPDHSMRA</sequence>
<evidence type="ECO:0000256" key="10">
    <source>
        <dbReference type="ARBA" id="ARBA00049729"/>
    </source>
</evidence>
<dbReference type="AlphaFoldDB" id="A0A8J4LRF1"/>
<evidence type="ECO:0000259" key="12">
    <source>
        <dbReference type="Pfam" id="PF02517"/>
    </source>
</evidence>
<comment type="subcellular location">
    <subcellularLocation>
        <location evidence="1">Endoplasmic reticulum membrane</location>
        <topology evidence="1">Multi-pass membrane protein</topology>
    </subcellularLocation>
</comment>
<proteinExistence type="inferred from homology"/>
<dbReference type="OrthoDB" id="271604at2759"/>
<feature type="transmembrane region" description="Helical" evidence="11">
    <location>
        <begin position="301"/>
        <end position="320"/>
    </location>
</feature>
<feature type="transmembrane region" description="Helical" evidence="11">
    <location>
        <begin position="81"/>
        <end position="105"/>
    </location>
</feature>
<protein>
    <recommendedName>
        <fullName evidence="10">intramembrane prenyl-peptidase Rce1</fullName>
        <ecNumber evidence="10">3.4.26.1</ecNumber>
    </recommendedName>
</protein>
<dbReference type="EC" id="3.4.26.1" evidence="10"/>
<evidence type="ECO:0000256" key="11">
    <source>
        <dbReference type="SAM" id="Phobius"/>
    </source>
</evidence>
<dbReference type="Proteomes" id="UP000747110">
    <property type="component" value="Unassembled WGS sequence"/>
</dbReference>
<keyword evidence="5" id="KW-0378">Hydrolase</keyword>
<evidence type="ECO:0000256" key="7">
    <source>
        <dbReference type="ARBA" id="ARBA00022989"/>
    </source>
</evidence>
<evidence type="ECO:0000313" key="15">
    <source>
        <dbReference type="Proteomes" id="UP000722791"/>
    </source>
</evidence>
<dbReference type="InterPro" id="IPR039731">
    <property type="entry name" value="Rce1"/>
</dbReference>
<evidence type="ECO:0000256" key="1">
    <source>
        <dbReference type="ARBA" id="ARBA00004477"/>
    </source>
</evidence>
<evidence type="ECO:0000313" key="16">
    <source>
        <dbReference type="Proteomes" id="UP000747110"/>
    </source>
</evidence>
<evidence type="ECO:0000313" key="13">
    <source>
        <dbReference type="EMBL" id="GIL85160.1"/>
    </source>
</evidence>
<dbReference type="PANTHER" id="PTHR13046:SF0">
    <property type="entry name" value="CAAX PRENYL PROTEASE 2"/>
    <property type="match status" value="1"/>
</dbReference>
<keyword evidence="3" id="KW-0645">Protease</keyword>
<name>A0A8J4LRF1_9CHLO</name>
<accession>A0A8J4LRF1</accession>
<keyword evidence="6" id="KW-0256">Endoplasmic reticulum</keyword>
<feature type="domain" description="CAAX prenyl protease 2/Lysostaphin resistance protein A-like" evidence="12">
    <location>
        <begin position="235"/>
        <end position="342"/>
    </location>
</feature>
<dbReference type="EMBL" id="BNCP01000032">
    <property type="protein sequence ID" value="GIL85160.1"/>
    <property type="molecule type" value="Genomic_DNA"/>
</dbReference>
<keyword evidence="4 11" id="KW-0812">Transmembrane</keyword>
<evidence type="ECO:0000256" key="8">
    <source>
        <dbReference type="ARBA" id="ARBA00023136"/>
    </source>
</evidence>
<feature type="transmembrane region" description="Helical" evidence="11">
    <location>
        <begin position="356"/>
        <end position="374"/>
    </location>
</feature>
<dbReference type="EMBL" id="BNCQ01000021">
    <property type="protein sequence ID" value="GIM06549.1"/>
    <property type="molecule type" value="Genomic_DNA"/>
</dbReference>
<comment type="similarity">
    <text evidence="2">Belongs to the peptidase U48 family.</text>
</comment>